<dbReference type="STRING" id="1790137.AXE80_07365"/>
<dbReference type="InterPro" id="IPR013785">
    <property type="entry name" value="Aldolase_TIM"/>
</dbReference>
<dbReference type="AlphaFoldDB" id="A0A1B1Y5R0"/>
<dbReference type="InterPro" id="IPR029455">
    <property type="entry name" value="GHL15"/>
</dbReference>
<accession>A0A1B1Y5R0</accession>
<dbReference type="EMBL" id="CP014224">
    <property type="protein sequence ID" value="ANW96105.1"/>
    <property type="molecule type" value="Genomic_DNA"/>
</dbReference>
<dbReference type="Gene3D" id="3.20.20.70">
    <property type="entry name" value="Aldolase class I"/>
    <property type="match status" value="1"/>
</dbReference>
<dbReference type="Proteomes" id="UP000092967">
    <property type="component" value="Chromosome"/>
</dbReference>
<evidence type="ECO:0000313" key="2">
    <source>
        <dbReference type="Proteomes" id="UP000092967"/>
    </source>
</evidence>
<dbReference type="OrthoDB" id="1401523at2"/>
<proteinExistence type="predicted"/>
<dbReference type="Pfam" id="PF14885">
    <property type="entry name" value="GHL15"/>
    <property type="match status" value="1"/>
</dbReference>
<dbReference type="RefSeq" id="WP_068825890.1">
    <property type="nucleotide sequence ID" value="NZ_CP014224.1"/>
</dbReference>
<keyword evidence="2" id="KW-1185">Reference proteome</keyword>
<gene>
    <name evidence="1" type="ORF">AXE80_07365</name>
</gene>
<evidence type="ECO:0000313" key="1">
    <source>
        <dbReference type="EMBL" id="ANW96105.1"/>
    </source>
</evidence>
<reference evidence="1 2" key="1">
    <citation type="submission" date="2016-02" db="EMBL/GenBank/DDBJ databases">
        <authorList>
            <person name="Wen L."/>
            <person name="He K."/>
            <person name="Yang H."/>
        </authorList>
    </citation>
    <scope>NUCLEOTIDE SEQUENCE [LARGE SCALE GENOMIC DNA]</scope>
    <source>
        <strain evidence="1 2">CZ1127</strain>
    </source>
</reference>
<dbReference type="InterPro" id="IPR017853">
    <property type="entry name" value="GH"/>
</dbReference>
<organism evidence="1 2">
    <name type="scientific">Wenyingzhuangia fucanilytica</name>
    <dbReference type="NCBI Taxonomy" id="1790137"/>
    <lineage>
        <taxon>Bacteria</taxon>
        <taxon>Pseudomonadati</taxon>
        <taxon>Bacteroidota</taxon>
        <taxon>Flavobacteriia</taxon>
        <taxon>Flavobacteriales</taxon>
        <taxon>Flavobacteriaceae</taxon>
        <taxon>Wenyingzhuangia</taxon>
    </lineage>
</organism>
<sequence>MKKTKVLVIFLFCIIFTGFNPVVSQVSYKNSDGSIFVPKDFYPKFSWETTPQYFMFQDKNRLLTPKEVAFIAPRTDFICIEKSHGKKQLGAAELGAKAEAKAFKKANPNIKVLFYFNAAYAWTYTSYTKDFSEKGIKKHPELKEFLITNPKTGKLANHFGAFCYDLLNPEFREWWVETVAKGVKESDCDGVFIDQMHGNSRFRKGDKPKIEIAMGEMMAALKEKMGEDKILLGNNANNKDAGYVYPVCDAVMFENYSKSRYTKESLLSEWGDMLKNAKEGKISVFRLGVDGAGRGNIKPNMPELSKEKLEFALACYLIGAQPYSYFMYSWGWKLATGPLVDYPELQKPLGAPKNAYKRINPNGWDFTREFEHASVWVNTETRKAKIIWK</sequence>
<dbReference type="SUPFAM" id="SSF51445">
    <property type="entry name" value="(Trans)glycosidases"/>
    <property type="match status" value="1"/>
</dbReference>
<protein>
    <submittedName>
        <fullName evidence="1">Uncharacterized protein</fullName>
    </submittedName>
</protein>
<name>A0A1B1Y5R0_9FLAO</name>
<dbReference type="KEGG" id="wfu:AXE80_07365"/>